<evidence type="ECO:0000256" key="5">
    <source>
        <dbReference type="SAM" id="Phobius"/>
    </source>
</evidence>
<accession>M5AH27</accession>
<dbReference type="InterPro" id="IPR009061">
    <property type="entry name" value="DNA-bd_dom_put_sf"/>
</dbReference>
<keyword evidence="4" id="KW-0804">Transcription</keyword>
<evidence type="ECO:0000259" key="6">
    <source>
        <dbReference type="PROSITE" id="PS50937"/>
    </source>
</evidence>
<evidence type="ECO:0000313" key="8">
    <source>
        <dbReference type="Proteomes" id="UP000012042"/>
    </source>
</evidence>
<dbReference type="GO" id="GO:0003700">
    <property type="term" value="F:DNA-binding transcription factor activity"/>
    <property type="evidence" value="ECO:0007669"/>
    <property type="project" value="InterPro"/>
</dbReference>
<dbReference type="InterPro" id="IPR000551">
    <property type="entry name" value="MerR-type_HTH_dom"/>
</dbReference>
<evidence type="ECO:0000256" key="1">
    <source>
        <dbReference type="ARBA" id="ARBA00022491"/>
    </source>
</evidence>
<dbReference type="PANTHER" id="PTHR30204:SF69">
    <property type="entry name" value="MERR-FAMILY TRANSCRIPTIONAL REGULATOR"/>
    <property type="match status" value="1"/>
</dbReference>
<sequence>MRFMSTYTTGELAKHVGVSVRTIQYYDQRGLLTPMTTAGGRREYTAQDIERLQLILVLKSMGLKLAAIKDILNSPNATDVLQLLLTEQVQRLRQDQAATTTQLKTVIAVQKALAVSGPFPLESIHDMDQLMTNQQRLRQVHGKLIIGGLVMDAIEVAGLVYAWLTGNWWVFGGVMLFACGVAGWLTYHYFQAVRYRCPNCHTVFQPRFKQAFWAGHHLRTRKLTCPACGKTTYCVEVAASREQA</sequence>
<dbReference type="InterPro" id="IPR047057">
    <property type="entry name" value="MerR_fam"/>
</dbReference>
<feature type="transmembrane region" description="Helical" evidence="5">
    <location>
        <begin position="144"/>
        <end position="163"/>
    </location>
</feature>
<keyword evidence="5" id="KW-0472">Membrane</keyword>
<dbReference type="PANTHER" id="PTHR30204">
    <property type="entry name" value="REDOX-CYCLING DRUG-SENSING TRANSCRIPTIONAL ACTIVATOR SOXR"/>
    <property type="match status" value="1"/>
</dbReference>
<protein>
    <submittedName>
        <fullName evidence="7">Transcriptional regulator MerR family</fullName>
    </submittedName>
</protein>
<keyword evidence="3" id="KW-0238">DNA-binding</keyword>
<evidence type="ECO:0000256" key="4">
    <source>
        <dbReference type="ARBA" id="ARBA00023163"/>
    </source>
</evidence>
<dbReference type="HOGENOM" id="CLU_080961_0_0_9"/>
<gene>
    <name evidence="7" type="ORF">LVISKB_2095</name>
</gene>
<dbReference type="PATRIC" id="fig|1001583.3.peg.2078"/>
<dbReference type="SUPFAM" id="SSF46955">
    <property type="entry name" value="Putative DNA-binding domain"/>
    <property type="match status" value="1"/>
</dbReference>
<dbReference type="GO" id="GO:0003677">
    <property type="term" value="F:DNA binding"/>
    <property type="evidence" value="ECO:0007669"/>
    <property type="project" value="UniProtKB-KW"/>
</dbReference>
<dbReference type="PROSITE" id="PS50937">
    <property type="entry name" value="HTH_MERR_2"/>
    <property type="match status" value="1"/>
</dbReference>
<dbReference type="KEGG" id="lbk:LVISKB_2095"/>
<dbReference type="PRINTS" id="PR00040">
    <property type="entry name" value="HTHMERR"/>
</dbReference>
<evidence type="ECO:0000256" key="2">
    <source>
        <dbReference type="ARBA" id="ARBA00023015"/>
    </source>
</evidence>
<keyword evidence="1" id="KW-0678">Repressor</keyword>
<dbReference type="SMART" id="SM00422">
    <property type="entry name" value="HTH_MERR"/>
    <property type="match status" value="1"/>
</dbReference>
<proteinExistence type="predicted"/>
<reference evidence="7 8" key="1">
    <citation type="journal article" date="2013" name="PLoS ONE">
        <title>Genomic Analysis by Deep Sequencing of the Probiotic Lactobacillus brevis KB290 Harboring Nine Plasmids Reveals Genomic Stability.</title>
        <authorList>
            <person name="Fukao M."/>
            <person name="Oshima K."/>
            <person name="Morita H."/>
            <person name="Toh H."/>
            <person name="Suda W."/>
            <person name="Kim S.W."/>
            <person name="Suzuki S."/>
            <person name="Yakabe T."/>
            <person name="Hattori M."/>
            <person name="Yajima N."/>
        </authorList>
    </citation>
    <scope>NUCLEOTIDE SEQUENCE [LARGE SCALE GENOMIC DNA]</scope>
    <source>
        <strain evidence="7 8">KB290</strain>
    </source>
</reference>
<dbReference type="Pfam" id="PF13411">
    <property type="entry name" value="MerR_1"/>
    <property type="match status" value="1"/>
</dbReference>
<organism evidence="7 8">
    <name type="scientific">Levilactobacillus brevis KB290</name>
    <dbReference type="NCBI Taxonomy" id="1001583"/>
    <lineage>
        <taxon>Bacteria</taxon>
        <taxon>Bacillati</taxon>
        <taxon>Bacillota</taxon>
        <taxon>Bacilli</taxon>
        <taxon>Lactobacillales</taxon>
        <taxon>Lactobacillaceae</taxon>
        <taxon>Levilactobacillus</taxon>
    </lineage>
</organism>
<keyword evidence="5" id="KW-1133">Transmembrane helix</keyword>
<keyword evidence="5" id="KW-0812">Transmembrane</keyword>
<dbReference type="EMBL" id="AP012167">
    <property type="protein sequence ID" value="BAN07730.1"/>
    <property type="molecule type" value="Genomic_DNA"/>
</dbReference>
<keyword evidence="2" id="KW-0805">Transcription regulation</keyword>
<dbReference type="AlphaFoldDB" id="M5AH27"/>
<feature type="transmembrane region" description="Helical" evidence="5">
    <location>
        <begin position="169"/>
        <end position="187"/>
    </location>
</feature>
<dbReference type="Proteomes" id="UP000012042">
    <property type="component" value="Chromosome"/>
</dbReference>
<evidence type="ECO:0000256" key="3">
    <source>
        <dbReference type="ARBA" id="ARBA00023125"/>
    </source>
</evidence>
<dbReference type="CDD" id="cd01106">
    <property type="entry name" value="HTH_TipAL-Mta"/>
    <property type="match status" value="1"/>
</dbReference>
<dbReference type="Gene3D" id="1.10.1660.10">
    <property type="match status" value="1"/>
</dbReference>
<name>M5AH27_LEVBR</name>
<evidence type="ECO:0000313" key="7">
    <source>
        <dbReference type="EMBL" id="BAN07730.1"/>
    </source>
</evidence>
<feature type="domain" description="HTH merR-type" evidence="6">
    <location>
        <begin position="6"/>
        <end position="74"/>
    </location>
</feature>